<feature type="domain" description="Chalcone/stilbene synthase C-terminal" evidence="5">
    <location>
        <begin position="219"/>
        <end position="352"/>
    </location>
</feature>
<sequence>MNQQAPARRATLLSIASAVPPLSLTQEEFFEGALRHWYKDIPHAERIVFNTGVRRRHFTWDPRVELKDGSRGLGDRVRVYEREGLRITQESVQKALGDLERSRVGAFAMTTNSGYSGPGLDLFIAKNLGLNSHIRRTFVGHMGCFAAFPVLRTAMDSVAARPDELVIANASEYSSLQFHTTPDPEQVVIHGLFGDASCTVVVGSAPDGEGVQFLRSHTEQLYDTNELMAWNIHNDGFRMTLSPYVPFVLAEHVDRILERLLGPEGLSKKDVTRWLIHPGGPKILEGLARQLKLDKSSMRASWHVLGEYGNCGATTALLVLEETLKTDKPQRGEYGVMMGFGPGLTVESMLVRF</sequence>
<dbReference type="Pfam" id="PF00195">
    <property type="entry name" value="Chal_sti_synt_N"/>
    <property type="match status" value="1"/>
</dbReference>
<accession>A0A250ICK2</accession>
<dbReference type="InterPro" id="IPR001099">
    <property type="entry name" value="Chalcone/stilbene_synt_N"/>
</dbReference>
<reference evidence="6 7" key="1">
    <citation type="submission" date="2017-06" db="EMBL/GenBank/DDBJ databases">
        <authorList>
            <person name="Kim H.J."/>
            <person name="Triplett B.A."/>
        </authorList>
    </citation>
    <scope>NUCLEOTIDE SEQUENCE [LARGE SCALE GENOMIC DNA]</scope>
    <source>
        <strain evidence="6 7">DSM 14713</strain>
    </source>
</reference>
<dbReference type="GO" id="GO:0030639">
    <property type="term" value="P:polyketide biosynthetic process"/>
    <property type="evidence" value="ECO:0007669"/>
    <property type="project" value="TreeGrafter"/>
</dbReference>
<dbReference type="PANTHER" id="PTHR11877:SF46">
    <property type="entry name" value="TYPE III POLYKETIDE SYNTHASE A"/>
    <property type="match status" value="1"/>
</dbReference>
<feature type="domain" description="Chalcone/stilbene synthase N-terminal" evidence="4">
    <location>
        <begin position="3"/>
        <end position="206"/>
    </location>
</feature>
<dbReference type="GO" id="GO:0016747">
    <property type="term" value="F:acyltransferase activity, transferring groups other than amino-acyl groups"/>
    <property type="evidence" value="ECO:0007669"/>
    <property type="project" value="InterPro"/>
</dbReference>
<protein>
    <submittedName>
        <fullName evidence="6">Chalcone synthase</fullName>
    </submittedName>
</protein>
<dbReference type="RefSeq" id="WP_095977570.1">
    <property type="nucleotide sequence ID" value="NZ_CP022163.1"/>
</dbReference>
<evidence type="ECO:0000256" key="2">
    <source>
        <dbReference type="ARBA" id="ARBA00022679"/>
    </source>
</evidence>
<dbReference type="CDD" id="cd00831">
    <property type="entry name" value="CHS_like"/>
    <property type="match status" value="1"/>
</dbReference>
<dbReference type="KEGG" id="mbd:MEBOL_002389"/>
<dbReference type="InterPro" id="IPR016039">
    <property type="entry name" value="Thiolase-like"/>
</dbReference>
<proteinExistence type="inferred from homology"/>
<dbReference type="InterPro" id="IPR011141">
    <property type="entry name" value="Polyketide_synthase_type-III"/>
</dbReference>
<dbReference type="AlphaFoldDB" id="A0A250ICK2"/>
<dbReference type="SUPFAM" id="SSF53901">
    <property type="entry name" value="Thiolase-like"/>
    <property type="match status" value="1"/>
</dbReference>
<dbReference type="PANTHER" id="PTHR11877">
    <property type="entry name" value="HYDROXYMETHYLGLUTARYL-COA SYNTHASE"/>
    <property type="match status" value="1"/>
</dbReference>
<dbReference type="Gene3D" id="3.40.47.10">
    <property type="match status" value="2"/>
</dbReference>
<name>A0A250ICK2_9BACT</name>
<dbReference type="PIRSF" id="PIRSF000451">
    <property type="entry name" value="PKS_III"/>
    <property type="match status" value="1"/>
</dbReference>
<dbReference type="Pfam" id="PF02797">
    <property type="entry name" value="Chal_sti_synt_C"/>
    <property type="match status" value="1"/>
</dbReference>
<gene>
    <name evidence="6" type="ORF">MEBOL_002389</name>
</gene>
<dbReference type="Proteomes" id="UP000217289">
    <property type="component" value="Chromosome"/>
</dbReference>
<evidence type="ECO:0000313" key="6">
    <source>
        <dbReference type="EMBL" id="ATB28940.1"/>
    </source>
</evidence>
<evidence type="ECO:0000259" key="5">
    <source>
        <dbReference type="Pfam" id="PF02797"/>
    </source>
</evidence>
<comment type="similarity">
    <text evidence="1">Belongs to the thiolase-like superfamily. Chalcone/stilbene synthases family.</text>
</comment>
<dbReference type="EMBL" id="CP022163">
    <property type="protein sequence ID" value="ATB28940.1"/>
    <property type="molecule type" value="Genomic_DNA"/>
</dbReference>
<evidence type="ECO:0000256" key="1">
    <source>
        <dbReference type="ARBA" id="ARBA00005531"/>
    </source>
</evidence>
<feature type="active site" description="Acyl-thioester intermediate" evidence="3">
    <location>
        <position position="144"/>
    </location>
</feature>
<keyword evidence="7" id="KW-1185">Reference proteome</keyword>
<keyword evidence="2" id="KW-0808">Transferase</keyword>
<evidence type="ECO:0000256" key="3">
    <source>
        <dbReference type="PIRSR" id="PIRSR000451-1"/>
    </source>
</evidence>
<dbReference type="InterPro" id="IPR012328">
    <property type="entry name" value="Chalcone/stilbene_synt_C"/>
</dbReference>
<evidence type="ECO:0000259" key="4">
    <source>
        <dbReference type="Pfam" id="PF00195"/>
    </source>
</evidence>
<dbReference type="OrthoDB" id="9786288at2"/>
<organism evidence="6 7">
    <name type="scientific">Melittangium boletus DSM 14713</name>
    <dbReference type="NCBI Taxonomy" id="1294270"/>
    <lineage>
        <taxon>Bacteria</taxon>
        <taxon>Pseudomonadati</taxon>
        <taxon>Myxococcota</taxon>
        <taxon>Myxococcia</taxon>
        <taxon>Myxococcales</taxon>
        <taxon>Cystobacterineae</taxon>
        <taxon>Archangiaceae</taxon>
        <taxon>Melittangium</taxon>
    </lineage>
</organism>
<evidence type="ECO:0000313" key="7">
    <source>
        <dbReference type="Proteomes" id="UP000217289"/>
    </source>
</evidence>